<evidence type="ECO:0000256" key="2">
    <source>
        <dbReference type="ARBA" id="ARBA00023002"/>
    </source>
</evidence>
<keyword evidence="2" id="KW-0560">Oxidoreductase</keyword>
<dbReference type="Pfam" id="PF00106">
    <property type="entry name" value="adh_short"/>
    <property type="match status" value="1"/>
</dbReference>
<dbReference type="PANTHER" id="PTHR44196">
    <property type="entry name" value="DEHYDROGENASE/REDUCTASE SDR FAMILY MEMBER 7B"/>
    <property type="match status" value="1"/>
</dbReference>
<accession>A0A1C3XLV1</accession>
<dbReference type="PANTHER" id="PTHR44196:SF1">
    <property type="entry name" value="DEHYDROGENASE_REDUCTASE SDR FAMILY MEMBER 7B"/>
    <property type="match status" value="1"/>
</dbReference>
<dbReference type="InterPro" id="IPR002347">
    <property type="entry name" value="SDR_fam"/>
</dbReference>
<organism evidence="3 4">
    <name type="scientific">Bradyrhizobium yuanmingense</name>
    <dbReference type="NCBI Taxonomy" id="108015"/>
    <lineage>
        <taxon>Bacteria</taxon>
        <taxon>Pseudomonadati</taxon>
        <taxon>Pseudomonadota</taxon>
        <taxon>Alphaproteobacteria</taxon>
        <taxon>Hyphomicrobiales</taxon>
        <taxon>Nitrobacteraceae</taxon>
        <taxon>Bradyrhizobium</taxon>
    </lineage>
</organism>
<dbReference type="GO" id="GO:0016020">
    <property type="term" value="C:membrane"/>
    <property type="evidence" value="ECO:0007669"/>
    <property type="project" value="TreeGrafter"/>
</dbReference>
<dbReference type="GO" id="GO:0016491">
    <property type="term" value="F:oxidoreductase activity"/>
    <property type="evidence" value="ECO:0007669"/>
    <property type="project" value="UniProtKB-KW"/>
</dbReference>
<dbReference type="CDD" id="cd05233">
    <property type="entry name" value="SDR_c"/>
    <property type="match status" value="1"/>
</dbReference>
<dbReference type="InterPro" id="IPR036291">
    <property type="entry name" value="NAD(P)-bd_dom_sf"/>
</dbReference>
<evidence type="ECO:0000256" key="1">
    <source>
        <dbReference type="ARBA" id="ARBA00006484"/>
    </source>
</evidence>
<dbReference type="RefSeq" id="WP_199751074.1">
    <property type="nucleotide sequence ID" value="NZ_FMAE01000052.1"/>
</dbReference>
<protein>
    <submittedName>
        <fullName evidence="3">Short chain dehydrogenase</fullName>
    </submittedName>
</protein>
<dbReference type="EMBL" id="FMAE01000052">
    <property type="protein sequence ID" value="SCB53199.1"/>
    <property type="molecule type" value="Genomic_DNA"/>
</dbReference>
<dbReference type="SUPFAM" id="SSF51735">
    <property type="entry name" value="NAD(P)-binding Rossmann-fold domains"/>
    <property type="match status" value="1"/>
</dbReference>
<evidence type="ECO:0000313" key="3">
    <source>
        <dbReference type="EMBL" id="SCB53199.1"/>
    </source>
</evidence>
<comment type="similarity">
    <text evidence="1">Belongs to the short-chain dehydrogenases/reductases (SDR) family.</text>
</comment>
<gene>
    <name evidence="3" type="ORF">GA0061099_10522</name>
</gene>
<name>A0A1C3XLV1_9BRAD</name>
<dbReference type="AlphaFoldDB" id="A0A1C3XLV1"/>
<dbReference type="PRINTS" id="PR00081">
    <property type="entry name" value="GDHRDH"/>
</dbReference>
<dbReference type="Gene3D" id="3.40.50.720">
    <property type="entry name" value="NAD(P)-binding Rossmann-like Domain"/>
    <property type="match status" value="1"/>
</dbReference>
<reference evidence="3 4" key="1">
    <citation type="submission" date="2016-08" db="EMBL/GenBank/DDBJ databases">
        <authorList>
            <person name="Seilhamer J.J."/>
        </authorList>
    </citation>
    <scope>NUCLEOTIDE SEQUENCE [LARGE SCALE GENOMIC DNA]</scope>
    <source>
        <strain evidence="3 4">CCBAU 10071</strain>
    </source>
</reference>
<sequence>MPKPLALVTGGSSGIGLELALLLAKDGHDLVISGFSDRVQHAASELRSLGAEVIAFSSDLTTAEGNEVVIKVVWDTERPLKIAVLNAGISIGGAFLEIPLERHLDLISLDVISPVRLIYALLPGMIKSGGGKFLFVSSLSATTPTLMRQFTVPRRHSCRPSATACAKNWLARMSGSPSCSREPPQRHSMLRPAWDRQHLLTITGRTIRPL</sequence>
<dbReference type="Proteomes" id="UP000183174">
    <property type="component" value="Unassembled WGS sequence"/>
</dbReference>
<evidence type="ECO:0000313" key="4">
    <source>
        <dbReference type="Proteomes" id="UP000183174"/>
    </source>
</evidence>
<proteinExistence type="inferred from homology"/>